<dbReference type="PROSITE" id="PS50923">
    <property type="entry name" value="SUSHI"/>
    <property type="match status" value="1"/>
</dbReference>
<keyword evidence="2" id="KW-0732">Signal</keyword>
<dbReference type="Gene3D" id="2.10.70.10">
    <property type="entry name" value="Complement Module, domain 1"/>
    <property type="match status" value="1"/>
</dbReference>
<dbReference type="InterPro" id="IPR000436">
    <property type="entry name" value="Sushi_SCR_CCP_dom"/>
</dbReference>
<keyword evidence="7" id="KW-1133">Transmembrane helix</keyword>
<evidence type="ECO:0000256" key="4">
    <source>
        <dbReference type="ARBA" id="ARBA00023157"/>
    </source>
</evidence>
<keyword evidence="7" id="KW-0812">Transmembrane</keyword>
<dbReference type="AlphaFoldDB" id="A0A8W8N4B1"/>
<comment type="caution">
    <text evidence="6">Lacks conserved residue(s) required for the propagation of feature annotation.</text>
</comment>
<keyword evidence="1 6" id="KW-0768">Sushi</keyword>
<evidence type="ECO:0000256" key="7">
    <source>
        <dbReference type="SAM" id="Phobius"/>
    </source>
</evidence>
<dbReference type="PANTHER" id="PTHR46393">
    <property type="entry name" value="SUSHI DOMAIN-CONTAINING PROTEIN"/>
    <property type="match status" value="1"/>
</dbReference>
<evidence type="ECO:0000259" key="8">
    <source>
        <dbReference type="PROSITE" id="PS50923"/>
    </source>
</evidence>
<keyword evidence="5" id="KW-0325">Glycoprotein</keyword>
<keyword evidence="10" id="KW-1185">Reference proteome</keyword>
<evidence type="ECO:0000256" key="6">
    <source>
        <dbReference type="PROSITE-ProRule" id="PRU00302"/>
    </source>
</evidence>
<keyword evidence="4" id="KW-1015">Disulfide bond</keyword>
<protein>
    <recommendedName>
        <fullName evidence="8">Sushi domain-containing protein</fullName>
    </recommendedName>
</protein>
<evidence type="ECO:0000313" key="9">
    <source>
        <dbReference type="EnsemblMetazoa" id="G4293.1:cds"/>
    </source>
</evidence>
<evidence type="ECO:0000256" key="2">
    <source>
        <dbReference type="ARBA" id="ARBA00022729"/>
    </source>
</evidence>
<evidence type="ECO:0000313" key="10">
    <source>
        <dbReference type="Proteomes" id="UP000005408"/>
    </source>
</evidence>
<name>A0A8W8N4B1_MAGGI</name>
<dbReference type="Proteomes" id="UP000005408">
    <property type="component" value="Unassembled WGS sequence"/>
</dbReference>
<dbReference type="SUPFAM" id="SSF57535">
    <property type="entry name" value="Complement control module/SCR domain"/>
    <property type="match status" value="2"/>
</dbReference>
<accession>A0A8W8N4B1</accession>
<dbReference type="Pfam" id="PF00084">
    <property type="entry name" value="Sushi"/>
    <property type="match status" value="1"/>
</dbReference>
<organism evidence="9 10">
    <name type="scientific">Magallana gigas</name>
    <name type="common">Pacific oyster</name>
    <name type="synonym">Crassostrea gigas</name>
    <dbReference type="NCBI Taxonomy" id="29159"/>
    <lineage>
        <taxon>Eukaryota</taxon>
        <taxon>Metazoa</taxon>
        <taxon>Spiralia</taxon>
        <taxon>Lophotrochozoa</taxon>
        <taxon>Mollusca</taxon>
        <taxon>Bivalvia</taxon>
        <taxon>Autobranchia</taxon>
        <taxon>Pteriomorphia</taxon>
        <taxon>Ostreida</taxon>
        <taxon>Ostreoidea</taxon>
        <taxon>Ostreidae</taxon>
        <taxon>Magallana</taxon>
    </lineage>
</organism>
<evidence type="ECO:0000256" key="3">
    <source>
        <dbReference type="ARBA" id="ARBA00022737"/>
    </source>
</evidence>
<evidence type="ECO:0000256" key="1">
    <source>
        <dbReference type="ARBA" id="ARBA00022659"/>
    </source>
</evidence>
<dbReference type="PANTHER" id="PTHR46393:SF7">
    <property type="entry name" value="COMPLEMENT C2"/>
    <property type="match status" value="1"/>
</dbReference>
<evidence type="ECO:0000256" key="5">
    <source>
        <dbReference type="ARBA" id="ARBA00023180"/>
    </source>
</evidence>
<feature type="transmembrane region" description="Helical" evidence="7">
    <location>
        <begin position="380"/>
        <end position="400"/>
    </location>
</feature>
<sequence>MRRDSGGCLESKCLVADFRHEKYYVFITNETVSPEELNALNPVYHDGRVKPSYQNTIVFPGGHQGLQVYILVNRTVNDEDHGNYVELCEAEVYGCIHVTYEEAPGCKCRNGNTMMNNQNLVLWDSRIAFGNGNVTLHCYKDYLSIMNLTSQTESELESILEACDGKQQCTIPTSQNLKDSSISFYCTDRCVNEAYNNTIPVSQLMTDSGLRYHTDVITEFSALFKSRELNCSDRHVLTKGNLTLQCQREGQWIGEAPVCNITCQEPIHDNSTTIRHTPPFSNYFVDYSVTYTCRKNHRIVEGNLTRVCNKRGDWTEDKPVCKRCKCPCERLKSQNFITDPQELHNRIKEIEKELEINKKALSATVRKKTCAKDERKSAKGIGSVLGIGIIVFVVSIIVCSDIPMLYRHIRYGP</sequence>
<dbReference type="EnsemblMetazoa" id="G4293.1">
    <property type="protein sequence ID" value="G4293.1:cds"/>
    <property type="gene ID" value="G4293"/>
</dbReference>
<dbReference type="InterPro" id="IPR035976">
    <property type="entry name" value="Sushi/SCR/CCP_sf"/>
</dbReference>
<dbReference type="CDD" id="cd00033">
    <property type="entry name" value="CCP"/>
    <property type="match status" value="1"/>
</dbReference>
<proteinExistence type="predicted"/>
<feature type="domain" description="Sushi" evidence="8">
    <location>
        <begin position="261"/>
        <end position="323"/>
    </location>
</feature>
<reference evidence="9" key="1">
    <citation type="submission" date="2022-08" db="UniProtKB">
        <authorList>
            <consortium name="EnsemblMetazoa"/>
        </authorList>
    </citation>
    <scope>IDENTIFICATION</scope>
    <source>
        <strain evidence="9">05x7-T-G4-1.051#20</strain>
    </source>
</reference>
<dbReference type="SMART" id="SM00032">
    <property type="entry name" value="CCP"/>
    <property type="match status" value="1"/>
</dbReference>
<keyword evidence="3" id="KW-0677">Repeat</keyword>
<keyword evidence="7" id="KW-0472">Membrane</keyword>